<sequence length="267" mass="31304">MNKAKISVAMITYNEEGNIRDCLNSVRWADEIVVVDGSSQDQTREIAREMGARVIKTANKLFFDTNKNLAIKACSGDWIFLLDADERVSPELAKEINKTVQSWSPGQPEAYWLPRKNYFLGRYLRKGGQYPDPVLRLFKKGRALLPEESVHQQPSVKGKTDWLKNDLIHWATPEFSRYLMRERRYSTLEALQMGDDKVSLNLLNWLKYLIFRPKRTFFLLFIRHKGFMDGWPGFVFAFFSGFHHAWAFGKYLKMRMTKKKITMGEDW</sequence>
<keyword evidence="3" id="KW-0808">Transferase</keyword>
<evidence type="ECO:0000313" key="3">
    <source>
        <dbReference type="EMBL" id="PIU33312.1"/>
    </source>
</evidence>
<keyword evidence="1" id="KW-1133">Transmembrane helix</keyword>
<dbReference type="Gene3D" id="3.90.550.10">
    <property type="entry name" value="Spore Coat Polysaccharide Biosynthesis Protein SpsA, Chain A"/>
    <property type="match status" value="1"/>
</dbReference>
<accession>A0A2M6YQ98</accession>
<name>A0A2M6YQ98_9BACT</name>
<dbReference type="Proteomes" id="UP000229559">
    <property type="component" value="Unassembled WGS sequence"/>
</dbReference>
<dbReference type="EMBL" id="PEXA01000022">
    <property type="protein sequence ID" value="PIU33312.1"/>
    <property type="molecule type" value="Genomic_DNA"/>
</dbReference>
<evidence type="ECO:0000256" key="1">
    <source>
        <dbReference type="SAM" id="Phobius"/>
    </source>
</evidence>
<dbReference type="InterPro" id="IPR001173">
    <property type="entry name" value="Glyco_trans_2-like"/>
</dbReference>
<organism evidence="3 4">
    <name type="scientific">Candidatus Shapirobacteria bacterium CG07_land_8_20_14_0_80_39_12</name>
    <dbReference type="NCBI Taxonomy" id="1974480"/>
    <lineage>
        <taxon>Bacteria</taxon>
        <taxon>Candidatus Shapironibacteriota</taxon>
    </lineage>
</organism>
<dbReference type="Pfam" id="PF00535">
    <property type="entry name" value="Glycos_transf_2"/>
    <property type="match status" value="1"/>
</dbReference>
<comment type="caution">
    <text evidence="3">The sequence shown here is derived from an EMBL/GenBank/DDBJ whole genome shotgun (WGS) entry which is preliminary data.</text>
</comment>
<proteinExistence type="predicted"/>
<dbReference type="InterPro" id="IPR029044">
    <property type="entry name" value="Nucleotide-diphossugar_trans"/>
</dbReference>
<dbReference type="GO" id="GO:0016740">
    <property type="term" value="F:transferase activity"/>
    <property type="evidence" value="ECO:0007669"/>
    <property type="project" value="UniProtKB-KW"/>
</dbReference>
<dbReference type="SUPFAM" id="SSF53448">
    <property type="entry name" value="Nucleotide-diphospho-sugar transferases"/>
    <property type="match status" value="1"/>
</dbReference>
<dbReference type="CDD" id="cd02511">
    <property type="entry name" value="Beta4Glucosyltransferase"/>
    <property type="match status" value="1"/>
</dbReference>
<feature type="domain" description="Glycosyltransferase 2-like" evidence="2">
    <location>
        <begin position="7"/>
        <end position="95"/>
    </location>
</feature>
<dbReference type="PANTHER" id="PTHR43630">
    <property type="entry name" value="POLY-BETA-1,6-N-ACETYL-D-GLUCOSAMINE SYNTHASE"/>
    <property type="match status" value="1"/>
</dbReference>
<dbReference type="PANTHER" id="PTHR43630:SF2">
    <property type="entry name" value="GLYCOSYLTRANSFERASE"/>
    <property type="match status" value="1"/>
</dbReference>
<evidence type="ECO:0000313" key="4">
    <source>
        <dbReference type="Proteomes" id="UP000229559"/>
    </source>
</evidence>
<dbReference type="AlphaFoldDB" id="A0A2M6YQ98"/>
<protein>
    <submittedName>
        <fullName evidence="3">Glycosyltransferase family 2 protein</fullName>
    </submittedName>
</protein>
<reference evidence="4" key="1">
    <citation type="submission" date="2017-09" db="EMBL/GenBank/DDBJ databases">
        <title>Depth-based differentiation of microbial function through sediment-hosted aquifers and enrichment of novel symbionts in the deep terrestrial subsurface.</title>
        <authorList>
            <person name="Probst A.J."/>
            <person name="Ladd B."/>
            <person name="Jarett J.K."/>
            <person name="Geller-Mcgrath D.E."/>
            <person name="Sieber C.M.K."/>
            <person name="Emerson J.B."/>
            <person name="Anantharaman K."/>
            <person name="Thomas B.C."/>
            <person name="Malmstrom R."/>
            <person name="Stieglmeier M."/>
            <person name="Klingl A."/>
            <person name="Woyke T."/>
            <person name="Ryan C.M."/>
            <person name="Banfield J.F."/>
        </authorList>
    </citation>
    <scope>NUCLEOTIDE SEQUENCE [LARGE SCALE GENOMIC DNA]</scope>
</reference>
<gene>
    <name evidence="3" type="ORF">COT04_00700</name>
</gene>
<evidence type="ECO:0000259" key="2">
    <source>
        <dbReference type="Pfam" id="PF00535"/>
    </source>
</evidence>
<feature type="transmembrane region" description="Helical" evidence="1">
    <location>
        <begin position="230"/>
        <end position="249"/>
    </location>
</feature>
<keyword evidence="1" id="KW-0472">Membrane</keyword>
<keyword evidence="1" id="KW-0812">Transmembrane</keyword>